<keyword evidence="1" id="KW-0812">Transmembrane</keyword>
<evidence type="ECO:0000256" key="1">
    <source>
        <dbReference type="SAM" id="Phobius"/>
    </source>
</evidence>
<keyword evidence="1" id="KW-1133">Transmembrane helix</keyword>
<evidence type="ECO:0000313" key="2">
    <source>
        <dbReference type="EMBL" id="NOL61122.1"/>
    </source>
</evidence>
<dbReference type="EMBL" id="JABGBP010000438">
    <property type="protein sequence ID" value="NOL61122.1"/>
    <property type="molecule type" value="Genomic_DNA"/>
</dbReference>
<name>A0A7K4FQ30_9ARCH</name>
<protein>
    <submittedName>
        <fullName evidence="2">Uncharacterized protein</fullName>
    </submittedName>
</protein>
<sequence length="166" mass="17635">MVNKKYLIVVPVVAVILLSSIIFVPYSTGTSGNQYSASNSGSQPAYMNITSITLHYGVITPELNGTYHITAVSANLTSLSLIHIIASNGKVNITATTGNLTGLNLWSNSLGFSVIDTLVDGILTPITLITGVISGNITIQDATLKPTYFHADYQDLSNSNINMDNL</sequence>
<organism evidence="2 3">
    <name type="scientific">Ferroplasma acidiphilum</name>
    <dbReference type="NCBI Taxonomy" id="74969"/>
    <lineage>
        <taxon>Archaea</taxon>
        <taxon>Methanobacteriati</taxon>
        <taxon>Thermoplasmatota</taxon>
        <taxon>Thermoplasmata</taxon>
        <taxon>Thermoplasmatales</taxon>
        <taxon>Ferroplasmaceae</taxon>
        <taxon>Ferroplasma</taxon>
    </lineage>
</organism>
<dbReference type="RefSeq" id="WP_009886093.1">
    <property type="nucleotide sequence ID" value="NZ_JABGBP010000438.1"/>
</dbReference>
<evidence type="ECO:0000313" key="3">
    <source>
        <dbReference type="Proteomes" id="UP000546917"/>
    </source>
</evidence>
<keyword evidence="1" id="KW-0472">Membrane</keyword>
<proteinExistence type="predicted"/>
<reference evidence="2 3" key="1">
    <citation type="submission" date="2020-05" db="EMBL/GenBank/DDBJ databases">
        <authorList>
            <person name="Zhang R."/>
        </authorList>
    </citation>
    <scope>NUCLEOTIDE SEQUENCE [LARGE SCALE GENOMIC DNA]</scope>
    <source>
        <strain evidence="2 3">DSM 28986</strain>
    </source>
</reference>
<feature type="transmembrane region" description="Helical" evidence="1">
    <location>
        <begin position="6"/>
        <end position="26"/>
    </location>
</feature>
<comment type="caution">
    <text evidence="2">The sequence shown here is derived from an EMBL/GenBank/DDBJ whole genome shotgun (WGS) entry which is preliminary data.</text>
</comment>
<dbReference type="Proteomes" id="UP000546917">
    <property type="component" value="Unassembled WGS sequence"/>
</dbReference>
<dbReference type="GeneID" id="16024218"/>
<dbReference type="AlphaFoldDB" id="A0A7K4FQ30"/>
<gene>
    <name evidence="2" type="ORF">HLB00_09860</name>
</gene>
<accession>A0A7K4FQ30</accession>